<gene>
    <name evidence="2" type="ORF">ElyMa_001794500</name>
</gene>
<keyword evidence="3" id="KW-1185">Reference proteome</keyword>
<organism evidence="2 3">
    <name type="scientific">Elysia marginata</name>
    <dbReference type="NCBI Taxonomy" id="1093978"/>
    <lineage>
        <taxon>Eukaryota</taxon>
        <taxon>Metazoa</taxon>
        <taxon>Spiralia</taxon>
        <taxon>Lophotrochozoa</taxon>
        <taxon>Mollusca</taxon>
        <taxon>Gastropoda</taxon>
        <taxon>Heterobranchia</taxon>
        <taxon>Euthyneura</taxon>
        <taxon>Panpulmonata</taxon>
        <taxon>Sacoglossa</taxon>
        <taxon>Placobranchoidea</taxon>
        <taxon>Plakobranchidae</taxon>
        <taxon>Elysia</taxon>
    </lineage>
</organism>
<reference evidence="2 3" key="1">
    <citation type="journal article" date="2021" name="Elife">
        <title>Chloroplast acquisition without the gene transfer in kleptoplastic sea slugs, Plakobranchus ocellatus.</title>
        <authorList>
            <person name="Maeda T."/>
            <person name="Takahashi S."/>
            <person name="Yoshida T."/>
            <person name="Shimamura S."/>
            <person name="Takaki Y."/>
            <person name="Nagai Y."/>
            <person name="Toyoda A."/>
            <person name="Suzuki Y."/>
            <person name="Arimoto A."/>
            <person name="Ishii H."/>
            <person name="Satoh N."/>
            <person name="Nishiyama T."/>
            <person name="Hasebe M."/>
            <person name="Maruyama T."/>
            <person name="Minagawa J."/>
            <person name="Obokata J."/>
            <person name="Shigenobu S."/>
        </authorList>
    </citation>
    <scope>NUCLEOTIDE SEQUENCE [LARGE SCALE GENOMIC DNA]</scope>
</reference>
<dbReference type="EMBL" id="BMAT01003640">
    <property type="protein sequence ID" value="GFR59453.1"/>
    <property type="molecule type" value="Genomic_DNA"/>
</dbReference>
<sequence>MTCGRGFVGLQVCAGHSHGLEVRQHSLNPTLLLLEIPEEVFCCVWPPVFGRRLCLSVALHLDIAVTAGLVVLCLLKVALCGVKLRSFDFRGEGFEVGVDDIRGR</sequence>
<comment type="caution">
    <text evidence="2">The sequence shown here is derived from an EMBL/GenBank/DDBJ whole genome shotgun (WGS) entry which is preliminary data.</text>
</comment>
<accession>A0AAV4EEE6</accession>
<keyword evidence="1" id="KW-0812">Transmembrane</keyword>
<evidence type="ECO:0000256" key="1">
    <source>
        <dbReference type="SAM" id="Phobius"/>
    </source>
</evidence>
<evidence type="ECO:0000313" key="2">
    <source>
        <dbReference type="EMBL" id="GFR59453.1"/>
    </source>
</evidence>
<dbReference type="Proteomes" id="UP000762676">
    <property type="component" value="Unassembled WGS sequence"/>
</dbReference>
<feature type="transmembrane region" description="Helical" evidence="1">
    <location>
        <begin position="57"/>
        <end position="79"/>
    </location>
</feature>
<protein>
    <submittedName>
        <fullName evidence="2">Uncharacterized protein</fullName>
    </submittedName>
</protein>
<proteinExistence type="predicted"/>
<keyword evidence="1" id="KW-0472">Membrane</keyword>
<dbReference type="AlphaFoldDB" id="A0AAV4EEE6"/>
<keyword evidence="1" id="KW-1133">Transmembrane helix</keyword>
<evidence type="ECO:0000313" key="3">
    <source>
        <dbReference type="Proteomes" id="UP000762676"/>
    </source>
</evidence>
<name>A0AAV4EEE6_9GAST</name>